<dbReference type="RefSeq" id="WP_016792791.1">
    <property type="nucleotide sequence ID" value="NZ_CP170006.1"/>
</dbReference>
<organism evidence="2">
    <name type="scientific">Vibrio cyclitrophicus</name>
    <dbReference type="NCBI Taxonomy" id="47951"/>
    <lineage>
        <taxon>Bacteria</taxon>
        <taxon>Pseudomonadati</taxon>
        <taxon>Pseudomonadota</taxon>
        <taxon>Gammaproteobacteria</taxon>
        <taxon>Vibrionales</taxon>
        <taxon>Vibrionaceae</taxon>
        <taxon>Vibrio</taxon>
    </lineage>
</organism>
<reference evidence="2" key="2">
    <citation type="journal article" date="2018" name="Nature">
        <title>A major lineage of non-tailed dsDNA viruses as unrecognized killers of marine bacteria.</title>
        <authorList>
            <person name="Kauffman K.M."/>
            <person name="Hussain F.A."/>
            <person name="Yang J."/>
            <person name="Arevalo P."/>
            <person name="Brown J.M."/>
            <person name="Chang W.K."/>
            <person name="VanInsberghe D."/>
            <person name="Elsherbini J."/>
            <person name="Sharma R.S."/>
            <person name="Cutler M.B."/>
            <person name="Kelly L."/>
            <person name="Polz M.F."/>
        </authorList>
    </citation>
    <scope>NUCLEOTIDE SEQUENCE</scope>
    <source>
        <strain evidence="2">10N.222.46.E12</strain>
    </source>
</reference>
<feature type="compositionally biased region" description="Low complexity" evidence="1">
    <location>
        <begin position="87"/>
        <end position="99"/>
    </location>
</feature>
<proteinExistence type="predicted"/>
<comment type="caution">
    <text evidence="2">The sequence shown here is derived from an EMBL/GenBank/DDBJ whole genome shotgun (WGS) entry which is preliminary data.</text>
</comment>
<dbReference type="EMBL" id="MDBS01000029">
    <property type="protein sequence ID" value="PMP29000.1"/>
    <property type="molecule type" value="Genomic_DNA"/>
</dbReference>
<dbReference type="AlphaFoldDB" id="A0A7Z1S317"/>
<name>A0A7Z1S317_9VIBR</name>
<dbReference type="PROSITE" id="PS51257">
    <property type="entry name" value="PROKAR_LIPOPROTEIN"/>
    <property type="match status" value="1"/>
</dbReference>
<evidence type="ECO:0000256" key="1">
    <source>
        <dbReference type="SAM" id="MobiDB-lite"/>
    </source>
</evidence>
<feature type="compositionally biased region" description="Polar residues" evidence="1">
    <location>
        <begin position="70"/>
        <end position="82"/>
    </location>
</feature>
<protein>
    <recommendedName>
        <fullName evidence="3">Lipoprotein</fullName>
    </recommendedName>
</protein>
<feature type="region of interest" description="Disordered" evidence="1">
    <location>
        <begin position="70"/>
        <end position="111"/>
    </location>
</feature>
<sequence length="157" mass="16840">MVRNLTTFIVSLFFLTACSTASNNKLEDKALSNEDTVSKGVVEEESHLDVIKIHADTSVALLHDEVASHDSNVTLDSNTQSDSKQDSNSNTESESVENSQADAKLASEDSVEAGSEKGIGSYFLRNNTPTQKVIKSLEVVTDALNVMTFGIFATGHG</sequence>
<reference evidence="2" key="1">
    <citation type="submission" date="2016-07" db="EMBL/GenBank/DDBJ databases">
        <authorList>
            <person name="Kauffman K."/>
            <person name="Arevalo P."/>
            <person name="Polz M.F."/>
        </authorList>
    </citation>
    <scope>NUCLEOTIDE SEQUENCE</scope>
    <source>
        <strain evidence="2">10N.222.46.E12</strain>
    </source>
</reference>
<evidence type="ECO:0008006" key="3">
    <source>
        <dbReference type="Google" id="ProtNLM"/>
    </source>
</evidence>
<evidence type="ECO:0000313" key="2">
    <source>
        <dbReference type="EMBL" id="PMP29000.1"/>
    </source>
</evidence>
<gene>
    <name evidence="2" type="ORF">BCS90_18570</name>
</gene>
<accession>A0A7Z1S317</accession>